<dbReference type="GO" id="GO:0004519">
    <property type="term" value="F:endonuclease activity"/>
    <property type="evidence" value="ECO:0007669"/>
    <property type="project" value="UniProtKB-KW"/>
</dbReference>
<evidence type="ECO:0000259" key="1">
    <source>
        <dbReference type="Pfam" id="PF03372"/>
    </source>
</evidence>
<protein>
    <submittedName>
        <fullName evidence="2">Endonuclease/exonuclease/phosphatase family protein</fullName>
    </submittedName>
</protein>
<dbReference type="RefSeq" id="WP_378976789.1">
    <property type="nucleotide sequence ID" value="NZ_JBHTBJ010000051.1"/>
</dbReference>
<dbReference type="PANTHER" id="PTHR14859">
    <property type="entry name" value="CALCOFLUOR WHITE HYPERSENSITIVE PROTEIN PRECURSOR"/>
    <property type="match status" value="1"/>
</dbReference>
<sequence length="262" mass="28060">MRVMVWNVWWRFGGNWREREQSISATVEAYRPDVLGLVESWSGDGTDQPHRLAGPCGMHAAWAPSSVPPIAYAEQPGIGFGVGLLSRWPIVAIESHELPNPGKGGPVPLALLATLDHPRGRLHVIVSGSEPDERYAGDRSAQCRELAAIAADERLDGALPVLLLADLNATTDQPALAPLLESMVDLWSAAGADPGAVTFDSAVPYAPDDAPHLLDRRIDHVLARPGRRGQQVPVRGAFVAGDRPCGGVYPSDHYAVGVDLEL</sequence>
<keyword evidence="2" id="KW-0540">Nuclease</keyword>
<dbReference type="PANTHER" id="PTHR14859:SF1">
    <property type="entry name" value="PGAP2-INTERACTING PROTEIN"/>
    <property type="match status" value="1"/>
</dbReference>
<dbReference type="Pfam" id="PF03372">
    <property type="entry name" value="Exo_endo_phos"/>
    <property type="match status" value="1"/>
</dbReference>
<keyword evidence="3" id="KW-1185">Reference proteome</keyword>
<proteinExistence type="predicted"/>
<dbReference type="Gene3D" id="3.60.10.10">
    <property type="entry name" value="Endonuclease/exonuclease/phosphatase"/>
    <property type="match status" value="1"/>
</dbReference>
<name>A0ABW2I3K2_9ACTN</name>
<dbReference type="EMBL" id="JBHTBJ010000051">
    <property type="protein sequence ID" value="MFC7279449.1"/>
    <property type="molecule type" value="Genomic_DNA"/>
</dbReference>
<keyword evidence="2" id="KW-0255">Endonuclease</keyword>
<keyword evidence="2" id="KW-0378">Hydrolase</keyword>
<gene>
    <name evidence="2" type="ORF">ACFQS1_36270</name>
</gene>
<accession>A0ABW2I3K2</accession>
<evidence type="ECO:0000313" key="2">
    <source>
        <dbReference type="EMBL" id="MFC7279449.1"/>
    </source>
</evidence>
<dbReference type="InterPro" id="IPR051916">
    <property type="entry name" value="GPI-anchor_lipid_remodeler"/>
</dbReference>
<comment type="caution">
    <text evidence="2">The sequence shown here is derived from an EMBL/GenBank/DDBJ whole genome shotgun (WGS) entry which is preliminary data.</text>
</comment>
<dbReference type="Proteomes" id="UP001596548">
    <property type="component" value="Unassembled WGS sequence"/>
</dbReference>
<reference evidence="3" key="1">
    <citation type="journal article" date="2019" name="Int. J. Syst. Evol. Microbiol.">
        <title>The Global Catalogue of Microorganisms (GCM) 10K type strain sequencing project: providing services to taxonomists for standard genome sequencing and annotation.</title>
        <authorList>
            <consortium name="The Broad Institute Genomics Platform"/>
            <consortium name="The Broad Institute Genome Sequencing Center for Infectious Disease"/>
            <person name="Wu L."/>
            <person name="Ma J."/>
        </authorList>
    </citation>
    <scope>NUCLEOTIDE SEQUENCE [LARGE SCALE GENOMIC DNA]</scope>
    <source>
        <strain evidence="3">XZYJT-10</strain>
    </source>
</reference>
<feature type="domain" description="Endonuclease/exonuclease/phosphatase" evidence="1">
    <location>
        <begin position="4"/>
        <end position="253"/>
    </location>
</feature>
<evidence type="ECO:0000313" key="3">
    <source>
        <dbReference type="Proteomes" id="UP001596548"/>
    </source>
</evidence>
<dbReference type="InterPro" id="IPR036691">
    <property type="entry name" value="Endo/exonu/phosph_ase_sf"/>
</dbReference>
<dbReference type="SUPFAM" id="SSF56219">
    <property type="entry name" value="DNase I-like"/>
    <property type="match status" value="1"/>
</dbReference>
<dbReference type="InterPro" id="IPR005135">
    <property type="entry name" value="Endo/exonuclease/phosphatase"/>
</dbReference>
<organism evidence="2 3">
    <name type="scientific">Paractinoplanes rhizophilus</name>
    <dbReference type="NCBI Taxonomy" id="1416877"/>
    <lineage>
        <taxon>Bacteria</taxon>
        <taxon>Bacillati</taxon>
        <taxon>Actinomycetota</taxon>
        <taxon>Actinomycetes</taxon>
        <taxon>Micromonosporales</taxon>
        <taxon>Micromonosporaceae</taxon>
        <taxon>Paractinoplanes</taxon>
    </lineage>
</organism>